<gene>
    <name evidence="1" type="ORF">LNP81_22810</name>
</gene>
<reference evidence="1" key="1">
    <citation type="submission" date="2021-11" db="EMBL/GenBank/DDBJ databases">
        <title>Description of novel Flavobacterium species.</title>
        <authorList>
            <person name="Saticioglu I.B."/>
            <person name="Ay H."/>
            <person name="Altun S."/>
            <person name="Duman M."/>
        </authorList>
    </citation>
    <scope>NUCLEOTIDE SEQUENCE</scope>
    <source>
        <strain evidence="1">F-30</strain>
    </source>
</reference>
<protein>
    <recommendedName>
        <fullName evidence="3">Outer membrane protein beta-barrel domain-containing protein</fullName>
    </recommendedName>
</protein>
<evidence type="ECO:0000313" key="2">
    <source>
        <dbReference type="Proteomes" id="UP001430679"/>
    </source>
</evidence>
<sequence length="217" mass="24536">MKKNVFGILFLFSFICANAQIVRPYIGVATFFHTNFSSSVFLNLKTGGEFRLNKYVKPELEFSGMIGALENFTKRDDNNTIIEEFTRSVTSVNFSICPKIILGNSNELDSYFIILPKFSISNIEAHGNLTTYNNSGVSITNRKKNVKDWSQSLGFGVGYNFNLSDNNPDSLCIISDLQGVELGEAINRINENESRVNTKWTFGLGLNYYFNLKRKKV</sequence>
<keyword evidence="2" id="KW-1185">Reference proteome</keyword>
<proteinExistence type="predicted"/>
<dbReference type="EMBL" id="JAJJMM010000001">
    <property type="protein sequence ID" value="MCC9065835.1"/>
    <property type="molecule type" value="Genomic_DNA"/>
</dbReference>
<evidence type="ECO:0008006" key="3">
    <source>
        <dbReference type="Google" id="ProtNLM"/>
    </source>
</evidence>
<dbReference type="RefSeq" id="WP_230039580.1">
    <property type="nucleotide sequence ID" value="NZ_JAJJMM010000001.1"/>
</dbReference>
<comment type="caution">
    <text evidence="1">The sequence shown here is derived from an EMBL/GenBank/DDBJ whole genome shotgun (WGS) entry which is preliminary data.</text>
</comment>
<dbReference type="Proteomes" id="UP001430679">
    <property type="component" value="Unassembled WGS sequence"/>
</dbReference>
<name>A0ABS8MK08_9FLAO</name>
<organism evidence="1 2">
    <name type="scientific">Flavobacterium piscisymbiosum</name>
    <dbReference type="NCBI Taxonomy" id="2893753"/>
    <lineage>
        <taxon>Bacteria</taxon>
        <taxon>Pseudomonadati</taxon>
        <taxon>Bacteroidota</taxon>
        <taxon>Flavobacteriia</taxon>
        <taxon>Flavobacteriales</taxon>
        <taxon>Flavobacteriaceae</taxon>
        <taxon>Flavobacterium</taxon>
    </lineage>
</organism>
<evidence type="ECO:0000313" key="1">
    <source>
        <dbReference type="EMBL" id="MCC9065835.1"/>
    </source>
</evidence>
<accession>A0ABS8MK08</accession>